<keyword evidence="6 9" id="KW-1133">Transmembrane helix</keyword>
<dbReference type="GO" id="GO:0005886">
    <property type="term" value="C:plasma membrane"/>
    <property type="evidence" value="ECO:0007669"/>
    <property type="project" value="UniProtKB-SubCell"/>
</dbReference>
<proteinExistence type="inferred from homology"/>
<comment type="similarity">
    <text evidence="9">Belongs to the SecE/SEC61-gamma family.</text>
</comment>
<comment type="function">
    <text evidence="9">Essential subunit of the Sec protein translocation channel SecYEG. Clamps together the 2 halves of SecY. May contact the channel plug during translocation.</text>
</comment>
<evidence type="ECO:0000256" key="2">
    <source>
        <dbReference type="ARBA" id="ARBA00022448"/>
    </source>
</evidence>
<keyword evidence="5 9" id="KW-0653">Protein transport</keyword>
<organism evidence="10 11">
    <name type="scientific">Sphingobium nicotianae</name>
    <dbReference type="NCBI Taxonomy" id="2782607"/>
    <lineage>
        <taxon>Bacteria</taxon>
        <taxon>Pseudomonadati</taxon>
        <taxon>Pseudomonadota</taxon>
        <taxon>Alphaproteobacteria</taxon>
        <taxon>Sphingomonadales</taxon>
        <taxon>Sphingomonadaceae</taxon>
        <taxon>Sphingobium</taxon>
    </lineage>
</organism>
<evidence type="ECO:0000256" key="5">
    <source>
        <dbReference type="ARBA" id="ARBA00022927"/>
    </source>
</evidence>
<evidence type="ECO:0000256" key="4">
    <source>
        <dbReference type="ARBA" id="ARBA00022692"/>
    </source>
</evidence>
<dbReference type="Proteomes" id="UP001138757">
    <property type="component" value="Unassembled WGS sequence"/>
</dbReference>
<dbReference type="PRINTS" id="PR01650">
    <property type="entry name" value="SECETRNLCASE"/>
</dbReference>
<dbReference type="GO" id="GO:0043952">
    <property type="term" value="P:protein transport by the Sec complex"/>
    <property type="evidence" value="ECO:0007669"/>
    <property type="project" value="UniProtKB-UniRule"/>
</dbReference>
<evidence type="ECO:0000256" key="9">
    <source>
        <dbReference type="HAMAP-Rule" id="MF_00422"/>
    </source>
</evidence>
<accession>A0A9X1D9C0</accession>
<keyword evidence="2 9" id="KW-0813">Transport</keyword>
<comment type="subcellular location">
    <subcellularLocation>
        <location evidence="9">Cell membrane</location>
        <topology evidence="9">Single-pass membrane protein</topology>
    </subcellularLocation>
    <subcellularLocation>
        <location evidence="1">Membrane</location>
    </subcellularLocation>
</comment>
<dbReference type="InterPro" id="IPR001901">
    <property type="entry name" value="Translocase_SecE/Sec61-g"/>
</dbReference>
<dbReference type="PROSITE" id="PS01067">
    <property type="entry name" value="SECE_SEC61G"/>
    <property type="match status" value="1"/>
</dbReference>
<dbReference type="HAMAP" id="MF_00422">
    <property type="entry name" value="SecE"/>
    <property type="match status" value="1"/>
</dbReference>
<keyword evidence="4 9" id="KW-0812">Transmembrane</keyword>
<dbReference type="InterPro" id="IPR005807">
    <property type="entry name" value="SecE_bac"/>
</dbReference>
<evidence type="ECO:0000256" key="7">
    <source>
        <dbReference type="ARBA" id="ARBA00023010"/>
    </source>
</evidence>
<dbReference type="GO" id="GO:0006605">
    <property type="term" value="P:protein targeting"/>
    <property type="evidence" value="ECO:0007669"/>
    <property type="project" value="UniProtKB-UniRule"/>
</dbReference>
<dbReference type="GO" id="GO:0008320">
    <property type="term" value="F:protein transmembrane transporter activity"/>
    <property type="evidence" value="ECO:0007669"/>
    <property type="project" value="UniProtKB-UniRule"/>
</dbReference>
<feature type="transmembrane region" description="Helical" evidence="9">
    <location>
        <begin position="33"/>
        <end position="57"/>
    </location>
</feature>
<keyword evidence="3 9" id="KW-1003">Cell membrane</keyword>
<comment type="caution">
    <text evidence="10">The sequence shown here is derived from an EMBL/GenBank/DDBJ whole genome shotgun (WGS) entry which is preliminary data.</text>
</comment>
<dbReference type="GO" id="GO:0009306">
    <property type="term" value="P:protein secretion"/>
    <property type="evidence" value="ECO:0007669"/>
    <property type="project" value="UniProtKB-UniRule"/>
</dbReference>
<evidence type="ECO:0000313" key="10">
    <source>
        <dbReference type="EMBL" id="MBT2185376.1"/>
    </source>
</evidence>
<dbReference type="RefSeq" id="WP_214621138.1">
    <property type="nucleotide sequence ID" value="NZ_JAHGAW010000001.1"/>
</dbReference>
<sequence>MARTSPTEFFRQVRVEMGKIVWPTSRETMMTTLMVVLLTGTLGIFFFGIDTFFGWVVKMLLGLATGGQG</sequence>
<dbReference type="PANTHER" id="PTHR33910">
    <property type="entry name" value="PROTEIN TRANSLOCASE SUBUNIT SECE"/>
    <property type="match status" value="1"/>
</dbReference>
<evidence type="ECO:0000256" key="6">
    <source>
        <dbReference type="ARBA" id="ARBA00022989"/>
    </source>
</evidence>
<gene>
    <name evidence="9 10" type="primary">secE</name>
    <name evidence="10" type="ORF">KK488_00230</name>
</gene>
<protein>
    <recommendedName>
        <fullName evidence="9">Protein translocase subunit SecE</fullName>
    </recommendedName>
</protein>
<dbReference type="PANTHER" id="PTHR33910:SF1">
    <property type="entry name" value="PROTEIN TRANSLOCASE SUBUNIT SECE"/>
    <property type="match status" value="1"/>
</dbReference>
<dbReference type="Pfam" id="PF00584">
    <property type="entry name" value="SecE"/>
    <property type="match status" value="1"/>
</dbReference>
<dbReference type="EMBL" id="JAHGAW010000001">
    <property type="protein sequence ID" value="MBT2185376.1"/>
    <property type="molecule type" value="Genomic_DNA"/>
</dbReference>
<evidence type="ECO:0000256" key="3">
    <source>
        <dbReference type="ARBA" id="ARBA00022475"/>
    </source>
</evidence>
<keyword evidence="7 9" id="KW-0811">Translocation</keyword>
<name>A0A9X1D9C0_9SPHN</name>
<dbReference type="GO" id="GO:0065002">
    <property type="term" value="P:intracellular protein transmembrane transport"/>
    <property type="evidence" value="ECO:0007669"/>
    <property type="project" value="UniProtKB-UniRule"/>
</dbReference>
<keyword evidence="11" id="KW-1185">Reference proteome</keyword>
<evidence type="ECO:0000256" key="8">
    <source>
        <dbReference type="ARBA" id="ARBA00023136"/>
    </source>
</evidence>
<dbReference type="AlphaFoldDB" id="A0A9X1D9C0"/>
<keyword evidence="8 9" id="KW-0472">Membrane</keyword>
<reference evidence="10" key="1">
    <citation type="submission" date="2021-05" db="EMBL/GenBank/DDBJ databases">
        <title>Genome of Sphingobium sp. strain.</title>
        <authorList>
            <person name="Fan R."/>
        </authorList>
    </citation>
    <scope>NUCLEOTIDE SEQUENCE</scope>
    <source>
        <strain evidence="10">H33</strain>
    </source>
</reference>
<dbReference type="Gene3D" id="1.20.5.1030">
    <property type="entry name" value="Preprotein translocase secy subunit"/>
    <property type="match status" value="1"/>
</dbReference>
<dbReference type="NCBIfam" id="TIGR00964">
    <property type="entry name" value="secE_bact"/>
    <property type="match status" value="1"/>
</dbReference>
<evidence type="ECO:0000256" key="1">
    <source>
        <dbReference type="ARBA" id="ARBA00004370"/>
    </source>
</evidence>
<dbReference type="InterPro" id="IPR038379">
    <property type="entry name" value="SecE_sf"/>
</dbReference>
<evidence type="ECO:0000313" key="11">
    <source>
        <dbReference type="Proteomes" id="UP001138757"/>
    </source>
</evidence>
<comment type="subunit">
    <text evidence="9">Component of the Sec protein translocase complex. Heterotrimer consisting of SecY, SecE and SecG subunits. The heterotrimers can form oligomers, although 1 heterotrimer is thought to be able to translocate proteins. Interacts with the ribosome. Interacts with SecDF, and other proteins may be involved. Interacts with SecA.</text>
</comment>